<reference evidence="1" key="1">
    <citation type="journal article" date="2019" name="MBio">
        <title>Virus Genomes from Deep Sea Sediments Expand the Ocean Megavirome and Support Independent Origins of Viral Gigantism.</title>
        <authorList>
            <person name="Backstrom D."/>
            <person name="Yutin N."/>
            <person name="Jorgensen S.L."/>
            <person name="Dharamshi J."/>
            <person name="Homa F."/>
            <person name="Zaremba-Niedwiedzka K."/>
            <person name="Spang A."/>
            <person name="Wolf Y.I."/>
            <person name="Koonin E.V."/>
            <person name="Ettema T.J."/>
        </authorList>
    </citation>
    <scope>NUCLEOTIDE SEQUENCE</scope>
</reference>
<sequence>MDISTKIKNVNIKLSSDNIQLCGAKTLDVAIEGASHVIDHANRIQSDLDFMRNNPDLVEKAIKWMDKKTVGKLCEKQCEGEKQCEDSEIILPWFDVNNIEEGRIVEFLYSLAADCVHHGKMMNAVRNYYTKVTSVCKNLSIRYNDIRREMTNYNYDTGFTIDRRKLYTAINQLNDMGKVPCIASYWNLVFSYVSVYLPVETEFNRPRNKKRKSTIMIYRSGRVTCSSKDPTEGERFYTMFSKIIMKLEAYVRVPEIRDYTIKRKIEEF</sequence>
<accession>A0A481ZBL7</accession>
<gene>
    <name evidence="1" type="ORF">LCPAC403_01700</name>
</gene>
<proteinExistence type="predicted"/>
<name>A0A481ZBL7_9VIRU</name>
<evidence type="ECO:0000313" key="1">
    <source>
        <dbReference type="EMBL" id="QBK93036.1"/>
    </source>
</evidence>
<organism evidence="1">
    <name type="scientific">Pithovirus LCPAC403</name>
    <dbReference type="NCBI Taxonomy" id="2506596"/>
    <lineage>
        <taxon>Viruses</taxon>
        <taxon>Pithoviruses</taxon>
    </lineage>
</organism>
<protein>
    <submittedName>
        <fullName evidence="1">Uncharacterized protein</fullName>
    </submittedName>
</protein>
<dbReference type="EMBL" id="MK500589">
    <property type="protein sequence ID" value="QBK93036.1"/>
    <property type="molecule type" value="Genomic_DNA"/>
</dbReference>